<proteinExistence type="predicted"/>
<dbReference type="Proteomes" id="UP000576209">
    <property type="component" value="Unassembled WGS sequence"/>
</dbReference>
<reference evidence="2 3" key="1">
    <citation type="submission" date="2020-08" db="EMBL/GenBank/DDBJ databases">
        <title>Genomic Encyclopedia of Type Strains, Phase IV (KMG-IV): sequencing the most valuable type-strain genomes for metagenomic binning, comparative biology and taxonomic classification.</title>
        <authorList>
            <person name="Goeker M."/>
        </authorList>
    </citation>
    <scope>NUCLEOTIDE SEQUENCE [LARGE SCALE GENOMIC DNA]</scope>
    <source>
        <strain evidence="2 3">DSM 105137</strain>
    </source>
</reference>
<organism evidence="2 3">
    <name type="scientific">Neolewinella aquimaris</name>
    <dbReference type="NCBI Taxonomy" id="1835722"/>
    <lineage>
        <taxon>Bacteria</taxon>
        <taxon>Pseudomonadati</taxon>
        <taxon>Bacteroidota</taxon>
        <taxon>Saprospiria</taxon>
        <taxon>Saprospirales</taxon>
        <taxon>Lewinellaceae</taxon>
        <taxon>Neolewinella</taxon>
    </lineage>
</organism>
<feature type="transmembrane region" description="Helical" evidence="1">
    <location>
        <begin position="83"/>
        <end position="102"/>
    </location>
</feature>
<accession>A0A840E2H9</accession>
<gene>
    <name evidence="2" type="ORF">GGR28_000764</name>
</gene>
<dbReference type="Pfam" id="PF20221">
    <property type="entry name" value="DUF6580"/>
    <property type="match status" value="1"/>
</dbReference>
<dbReference type="AlphaFoldDB" id="A0A840E2H9"/>
<dbReference type="EMBL" id="JACIFF010000001">
    <property type="protein sequence ID" value="MBB4078163.1"/>
    <property type="molecule type" value="Genomic_DNA"/>
</dbReference>
<protein>
    <submittedName>
        <fullName evidence="2">Uncharacterized protein</fullName>
    </submittedName>
</protein>
<keyword evidence="1" id="KW-1133">Transmembrane helix</keyword>
<dbReference type="InterPro" id="IPR046487">
    <property type="entry name" value="DUF6580"/>
</dbReference>
<feature type="transmembrane region" description="Helical" evidence="1">
    <location>
        <begin position="6"/>
        <end position="26"/>
    </location>
</feature>
<feature type="transmembrane region" description="Helical" evidence="1">
    <location>
        <begin position="38"/>
        <end position="63"/>
    </location>
</feature>
<evidence type="ECO:0000256" key="1">
    <source>
        <dbReference type="SAM" id="Phobius"/>
    </source>
</evidence>
<name>A0A840E2H9_9BACT</name>
<feature type="transmembrane region" description="Helical" evidence="1">
    <location>
        <begin position="145"/>
        <end position="172"/>
    </location>
</feature>
<dbReference type="RefSeq" id="WP_183494384.1">
    <property type="nucleotide sequence ID" value="NZ_JACIFF010000001.1"/>
</dbReference>
<keyword evidence="1" id="KW-0472">Membrane</keyword>
<feature type="transmembrane region" description="Helical" evidence="1">
    <location>
        <begin position="114"/>
        <end position="133"/>
    </location>
</feature>
<keyword evidence="3" id="KW-1185">Reference proteome</keyword>
<keyword evidence="1" id="KW-0812">Transmembrane</keyword>
<evidence type="ECO:0000313" key="3">
    <source>
        <dbReference type="Proteomes" id="UP000576209"/>
    </source>
</evidence>
<comment type="caution">
    <text evidence="2">The sequence shown here is derived from an EMBL/GenBank/DDBJ whole genome shotgun (WGS) entry which is preliminary data.</text>
</comment>
<evidence type="ECO:0000313" key="2">
    <source>
        <dbReference type="EMBL" id="MBB4078163.1"/>
    </source>
</evidence>
<sequence>MPESKLRFHLPVLLVLIFLAAASRLLPHWPNFGPIGAMALFGAATFPRKWMAAVVPFVALYLSDVALNNLFYSQYYEGFYWGFNYWVYLGFGLTLLLGFGLLRHFPFSWARIGGATLSATLVFFLLTNFGSWLGSPFYPQTGAGLIAAFAAGLPFLLSSFAGNIFFVGVLFGGTRYLAEDTRLVEAKERAQ</sequence>